<dbReference type="InterPro" id="IPR010727">
    <property type="entry name" value="DUF1302"/>
</dbReference>
<feature type="chain" id="PRO_5035290712" evidence="2">
    <location>
        <begin position="37"/>
        <end position="651"/>
    </location>
</feature>
<dbReference type="RefSeq" id="WP_191154300.1">
    <property type="nucleotide sequence ID" value="NZ_JACWUN010000004.1"/>
</dbReference>
<dbReference type="AlphaFoldDB" id="A0A8J6R598"/>
<proteinExistence type="predicted"/>
<feature type="region of interest" description="Disordered" evidence="1">
    <location>
        <begin position="511"/>
        <end position="552"/>
    </location>
</feature>
<reference evidence="3" key="1">
    <citation type="submission" date="2020-09" db="EMBL/GenBank/DDBJ databases">
        <title>Pelobacter alkaliphilus sp. nov., a novel anaerobic arsenate-reducing bacterium from terrestrial mud volcano.</title>
        <authorList>
            <person name="Khomyakova M.A."/>
            <person name="Merkel A.Y."/>
            <person name="Slobodkin A.I."/>
        </authorList>
    </citation>
    <scope>NUCLEOTIDE SEQUENCE</scope>
    <source>
        <strain evidence="3">M08fum</strain>
    </source>
</reference>
<feature type="signal peptide" evidence="2">
    <location>
        <begin position="1"/>
        <end position="36"/>
    </location>
</feature>
<gene>
    <name evidence="3" type="ORF">ICT70_05020</name>
</gene>
<protein>
    <submittedName>
        <fullName evidence="3">DUF1302 domain-containing protein</fullName>
    </submittedName>
</protein>
<evidence type="ECO:0000313" key="3">
    <source>
        <dbReference type="EMBL" id="MBD1400029.1"/>
    </source>
</evidence>
<name>A0A8J6R598_9BACT</name>
<dbReference type="EMBL" id="JACWUN010000004">
    <property type="protein sequence ID" value="MBD1400029.1"/>
    <property type="molecule type" value="Genomic_DNA"/>
</dbReference>
<dbReference type="Proteomes" id="UP000632828">
    <property type="component" value="Unassembled WGS sequence"/>
</dbReference>
<dbReference type="Pfam" id="PF06980">
    <property type="entry name" value="DUF1302"/>
    <property type="match status" value="1"/>
</dbReference>
<evidence type="ECO:0000256" key="1">
    <source>
        <dbReference type="SAM" id="MobiDB-lite"/>
    </source>
</evidence>
<comment type="caution">
    <text evidence="3">The sequence shown here is derived from an EMBL/GenBank/DDBJ whole genome shotgun (WGS) entry which is preliminary data.</text>
</comment>
<keyword evidence="2" id="KW-0732">Signal</keyword>
<evidence type="ECO:0000256" key="2">
    <source>
        <dbReference type="SAM" id="SignalP"/>
    </source>
</evidence>
<sequence>MNSRPASKSPLAHRIKVLLVCALLALPISMATPAAAFQFSLGDEVSGNLDTTLSYGAAWRMKDRDSDLIGVANRQYNSGKGNAYSVNFDDGNLNYDKGDLINHTAKITSELALNWRNFGLFVRGTAFYDFENNDGSRQRTELSSDAKDMVGKDATLLDAYLNWDFDIASAPAQLRVGQQVLSWGESTFIQNGINIINPVDVSKLRVAGAELREGLVPVGMISGSISPTQNISFEGFYQYQWEETKIDPTGSYWSTNDFAGEGGNKVMLGWGDISDLGTTLPLPPALLGAVGLNSFEPDFLSVPRMRDNKPKDDGQYGLAMRLFAPELNDTEFGFYYINYHSRLPVISAKTGTTAGIVDAGNTLDTLVGNSVPFSSALPLAIHQYAKTANYFIEYPEDIKLYGISFNTLVNSTGTALQGEYSYRQDVPLQMDDIELILAALSPLQAVNPGLPYANNQVGTFGTDTIIHGYKRLDVSQIQMTATQLFGPTLGASQFTLVGEVGLTHVHGMPSKSTLRFDGPGTPVSGNPDQALPGGAHGPTATNPEPKDAEPSSAFADATSWGYRMVAKLDFNNAIGAVTLSPRVAWAHDVNGTTPGPGGNFVEGRKAITLGLGANYQNKWSADISYTDFFGAGRYNLINDRDFLAAEIKYFF</sequence>
<accession>A0A8J6R598</accession>
<keyword evidence="4" id="KW-1185">Reference proteome</keyword>
<organism evidence="3 4">
    <name type="scientific">Pelovirga terrestris</name>
    <dbReference type="NCBI Taxonomy" id="2771352"/>
    <lineage>
        <taxon>Bacteria</taxon>
        <taxon>Pseudomonadati</taxon>
        <taxon>Thermodesulfobacteriota</taxon>
        <taxon>Desulfuromonadia</taxon>
        <taxon>Geobacterales</taxon>
        <taxon>Geobacteraceae</taxon>
        <taxon>Pelovirga</taxon>
    </lineage>
</organism>
<evidence type="ECO:0000313" key="4">
    <source>
        <dbReference type="Proteomes" id="UP000632828"/>
    </source>
</evidence>